<comment type="caution">
    <text evidence="1">The sequence shown here is derived from an EMBL/GenBank/DDBJ whole genome shotgun (WGS) entry which is preliminary data.</text>
</comment>
<proteinExistence type="predicted"/>
<keyword evidence="2" id="KW-1185">Reference proteome</keyword>
<protein>
    <submittedName>
        <fullName evidence="1">Uncharacterized protein</fullName>
    </submittedName>
</protein>
<evidence type="ECO:0000313" key="1">
    <source>
        <dbReference type="EMBL" id="KAJ1356972.1"/>
    </source>
</evidence>
<organism evidence="1 2">
    <name type="scientific">Parelaphostrongylus tenuis</name>
    <name type="common">Meningeal worm</name>
    <dbReference type="NCBI Taxonomy" id="148309"/>
    <lineage>
        <taxon>Eukaryota</taxon>
        <taxon>Metazoa</taxon>
        <taxon>Ecdysozoa</taxon>
        <taxon>Nematoda</taxon>
        <taxon>Chromadorea</taxon>
        <taxon>Rhabditida</taxon>
        <taxon>Rhabditina</taxon>
        <taxon>Rhabditomorpha</taxon>
        <taxon>Strongyloidea</taxon>
        <taxon>Metastrongylidae</taxon>
        <taxon>Parelaphostrongylus</taxon>
    </lineage>
</organism>
<accession>A0AAD5ME59</accession>
<sequence>MKTNCVSSVAQIRRRPTEAKMIVAHGFRYCALLLTFLRTAVELLLVGDGGMGKAALVKRHLTGKIHEKVNVQSLCSTSNWISRLLDDSVCWIRPGKSGLVASERANVCKVSFLVNLN</sequence>
<dbReference type="AlphaFoldDB" id="A0AAD5ME59"/>
<dbReference type="Proteomes" id="UP001196413">
    <property type="component" value="Unassembled WGS sequence"/>
</dbReference>
<dbReference type="EMBL" id="JAHQIW010002983">
    <property type="protein sequence ID" value="KAJ1356972.1"/>
    <property type="molecule type" value="Genomic_DNA"/>
</dbReference>
<gene>
    <name evidence="1" type="ORF">KIN20_014981</name>
</gene>
<evidence type="ECO:0000313" key="2">
    <source>
        <dbReference type="Proteomes" id="UP001196413"/>
    </source>
</evidence>
<name>A0AAD5ME59_PARTN</name>
<reference evidence="1" key="1">
    <citation type="submission" date="2021-06" db="EMBL/GenBank/DDBJ databases">
        <title>Parelaphostrongylus tenuis whole genome reference sequence.</title>
        <authorList>
            <person name="Garwood T.J."/>
            <person name="Larsen P.A."/>
            <person name="Fountain-Jones N.M."/>
            <person name="Garbe J.R."/>
            <person name="Macchietto M.G."/>
            <person name="Kania S.A."/>
            <person name="Gerhold R.W."/>
            <person name="Richards J.E."/>
            <person name="Wolf T.M."/>
        </authorList>
    </citation>
    <scope>NUCLEOTIDE SEQUENCE</scope>
    <source>
        <strain evidence="1">MNPRO001-30</strain>
        <tissue evidence="1">Meninges</tissue>
    </source>
</reference>